<name>A0A8R1XYR7_ONCVO</name>
<keyword evidence="1" id="KW-0812">Transmembrane</keyword>
<dbReference type="EMBL" id="CMVM020000146">
    <property type="status" value="NOT_ANNOTATED_CDS"/>
    <property type="molecule type" value="Genomic_DNA"/>
</dbReference>
<keyword evidence="1" id="KW-1133">Transmembrane helix</keyword>
<reference evidence="2" key="2">
    <citation type="submission" date="2022-06" db="UniProtKB">
        <authorList>
            <consortium name="EnsemblMetazoa"/>
        </authorList>
    </citation>
    <scope>IDENTIFICATION</scope>
</reference>
<keyword evidence="3" id="KW-1185">Reference proteome</keyword>
<feature type="transmembrane region" description="Helical" evidence="1">
    <location>
        <begin position="53"/>
        <end position="75"/>
    </location>
</feature>
<protein>
    <submittedName>
        <fullName evidence="2">Uncharacterized protein</fullName>
    </submittedName>
</protein>
<dbReference type="EnsemblMetazoa" id="OVOC4984.1">
    <property type="protein sequence ID" value="OVOC4984.1"/>
    <property type="gene ID" value="WBGene00241793"/>
</dbReference>
<sequence>MVVLRSTPEIQLKIRSSVYMPFKPRTIQSQCSKNTNIILHVIFHVEEYVTKTILSSVATVTSLALITSFLSLIIIPFKVSSTPLNNFDTFSQQVECYDWMILKEILIFSLLSHSKLEIFSSDSVKEHLEFSECITVPEVTYNEEVDS</sequence>
<evidence type="ECO:0000313" key="3">
    <source>
        <dbReference type="Proteomes" id="UP000024404"/>
    </source>
</evidence>
<dbReference type="AlphaFoldDB" id="A0A8R1XYR7"/>
<keyword evidence="1" id="KW-0472">Membrane</keyword>
<reference evidence="3" key="1">
    <citation type="submission" date="2013-10" db="EMBL/GenBank/DDBJ databases">
        <title>Genome sequencing of Onchocerca volvulus.</title>
        <authorList>
            <person name="Cotton J."/>
            <person name="Tsai J."/>
            <person name="Stanley E."/>
            <person name="Tracey A."/>
            <person name="Holroyd N."/>
            <person name="Lustigman S."/>
            <person name="Berriman M."/>
        </authorList>
    </citation>
    <scope>NUCLEOTIDE SEQUENCE</scope>
</reference>
<dbReference type="Proteomes" id="UP000024404">
    <property type="component" value="Unassembled WGS sequence"/>
</dbReference>
<evidence type="ECO:0000256" key="1">
    <source>
        <dbReference type="SAM" id="Phobius"/>
    </source>
</evidence>
<organism evidence="2 3">
    <name type="scientific">Onchocerca volvulus</name>
    <dbReference type="NCBI Taxonomy" id="6282"/>
    <lineage>
        <taxon>Eukaryota</taxon>
        <taxon>Metazoa</taxon>
        <taxon>Ecdysozoa</taxon>
        <taxon>Nematoda</taxon>
        <taxon>Chromadorea</taxon>
        <taxon>Rhabditida</taxon>
        <taxon>Spirurina</taxon>
        <taxon>Spiruromorpha</taxon>
        <taxon>Filarioidea</taxon>
        <taxon>Onchocercidae</taxon>
        <taxon>Onchocerca</taxon>
    </lineage>
</organism>
<accession>A0A8R1XYR7</accession>
<evidence type="ECO:0000313" key="2">
    <source>
        <dbReference type="EnsemblMetazoa" id="OVOC4984.1"/>
    </source>
</evidence>
<proteinExistence type="predicted"/>